<dbReference type="Gene3D" id="3.30.1150.10">
    <property type="match status" value="1"/>
</dbReference>
<comment type="caution">
    <text evidence="2">The sequence shown here is derived from an EMBL/GenBank/DDBJ whole genome shotgun (WGS) entry which is preliminary data.</text>
</comment>
<proteinExistence type="predicted"/>
<dbReference type="Pfam" id="PF03544">
    <property type="entry name" value="TonB_C"/>
    <property type="match status" value="1"/>
</dbReference>
<dbReference type="AlphaFoldDB" id="A0A9X2L5C9"/>
<keyword evidence="3" id="KW-1185">Reference proteome</keyword>
<evidence type="ECO:0000259" key="1">
    <source>
        <dbReference type="Pfam" id="PF03544"/>
    </source>
</evidence>
<dbReference type="GO" id="GO:0055085">
    <property type="term" value="P:transmembrane transport"/>
    <property type="evidence" value="ECO:0007669"/>
    <property type="project" value="InterPro"/>
</dbReference>
<dbReference type="InterPro" id="IPR037682">
    <property type="entry name" value="TonB_C"/>
</dbReference>
<protein>
    <submittedName>
        <fullName evidence="2">Energy transducer TonB</fullName>
    </submittedName>
</protein>
<dbReference type="RefSeq" id="WP_255135548.1">
    <property type="nucleotide sequence ID" value="NZ_JANDBC010000003.1"/>
</dbReference>
<dbReference type="SUPFAM" id="SSF74653">
    <property type="entry name" value="TolA/TonB C-terminal domain"/>
    <property type="match status" value="1"/>
</dbReference>
<evidence type="ECO:0000313" key="2">
    <source>
        <dbReference type="EMBL" id="MCP9292651.1"/>
    </source>
</evidence>
<dbReference type="Proteomes" id="UP001139125">
    <property type="component" value="Unassembled WGS sequence"/>
</dbReference>
<organism evidence="2 3">
    <name type="scientific">Gracilimonas sediminicola</name>
    <dbReference type="NCBI Taxonomy" id="2952158"/>
    <lineage>
        <taxon>Bacteria</taxon>
        <taxon>Pseudomonadati</taxon>
        <taxon>Balneolota</taxon>
        <taxon>Balneolia</taxon>
        <taxon>Balneolales</taxon>
        <taxon>Balneolaceae</taxon>
        <taxon>Gracilimonas</taxon>
    </lineage>
</organism>
<reference evidence="2" key="1">
    <citation type="submission" date="2022-06" db="EMBL/GenBank/DDBJ databases">
        <title>Gracilimonas sp. CAU 1638 isolated from sea sediment.</title>
        <authorList>
            <person name="Kim W."/>
        </authorList>
    </citation>
    <scope>NUCLEOTIDE SEQUENCE</scope>
    <source>
        <strain evidence="2">CAU 1638</strain>
    </source>
</reference>
<accession>A0A9X2L5C9</accession>
<gene>
    <name evidence="2" type="ORF">NM125_13765</name>
</gene>
<sequence length="226" mass="25571">MIDKFRDIYYGELEHEHRFMLSLICAELLIICLLKFWPIPEGPPKEYVDTFTDEVIYVENSIITKQTSAPAAPPRPRVPVPVPNDEVIEEEIDFPDFEDLLSKYEADGEEGFSEAQGEGEFVGSPEQPAGLVRIVEPTVPDAAQRANIKARVKVTFLVGTKGQVEDYYISEIRVYDREGNYEVVNQIGYGIMEAVLQAAAKWRFTPAKDDGRPVKTYVENSFNIGF</sequence>
<name>A0A9X2L5C9_9BACT</name>
<dbReference type="EMBL" id="JANDBC010000003">
    <property type="protein sequence ID" value="MCP9292651.1"/>
    <property type="molecule type" value="Genomic_DNA"/>
</dbReference>
<feature type="domain" description="TonB C-terminal" evidence="1">
    <location>
        <begin position="180"/>
        <end position="222"/>
    </location>
</feature>
<evidence type="ECO:0000313" key="3">
    <source>
        <dbReference type="Proteomes" id="UP001139125"/>
    </source>
</evidence>